<evidence type="ECO:0000313" key="1">
    <source>
        <dbReference type="EMBL" id="OAQ93544.1"/>
    </source>
</evidence>
<accession>A0A179HU26</accession>
<gene>
    <name evidence="1" type="ORF">VFPFJ_02706</name>
</gene>
<comment type="caution">
    <text evidence="1">The sequence shown here is derived from an EMBL/GenBank/DDBJ whole genome shotgun (WGS) entry which is preliminary data.</text>
</comment>
<dbReference type="AlphaFoldDB" id="A0A179HU26"/>
<evidence type="ECO:0000313" key="2">
    <source>
        <dbReference type="Proteomes" id="UP000078340"/>
    </source>
</evidence>
<proteinExistence type="predicted"/>
<name>A0A179HU26_PURLI</name>
<reference evidence="1 2" key="1">
    <citation type="submission" date="2016-02" db="EMBL/GenBank/DDBJ databases">
        <title>Biosynthesis of antibiotic leucinostatins and their inhibition on Phytophthora in bio-control Purpureocillium lilacinum.</title>
        <authorList>
            <person name="Wang G."/>
            <person name="Liu Z."/>
            <person name="Lin R."/>
            <person name="Li E."/>
            <person name="Mao Z."/>
            <person name="Ling J."/>
            <person name="Yin W."/>
            <person name="Xie B."/>
        </authorList>
    </citation>
    <scope>NUCLEOTIDE SEQUENCE [LARGE SCALE GENOMIC DNA]</scope>
    <source>
        <strain evidence="1">PLFJ-1</strain>
    </source>
</reference>
<dbReference type="EMBL" id="LSBI01000002">
    <property type="protein sequence ID" value="OAQ93544.1"/>
    <property type="molecule type" value="Genomic_DNA"/>
</dbReference>
<organism evidence="1 2">
    <name type="scientific">Purpureocillium lilacinum</name>
    <name type="common">Paecilomyces lilacinus</name>
    <dbReference type="NCBI Taxonomy" id="33203"/>
    <lineage>
        <taxon>Eukaryota</taxon>
        <taxon>Fungi</taxon>
        <taxon>Dikarya</taxon>
        <taxon>Ascomycota</taxon>
        <taxon>Pezizomycotina</taxon>
        <taxon>Sordariomycetes</taxon>
        <taxon>Hypocreomycetidae</taxon>
        <taxon>Hypocreales</taxon>
        <taxon>Ophiocordycipitaceae</taxon>
        <taxon>Purpureocillium</taxon>
    </lineage>
</organism>
<protein>
    <submittedName>
        <fullName evidence="1">Uncharacterized protein</fullName>
    </submittedName>
</protein>
<sequence>MSLEDRRRRQVWDGSSSVCFLASQQLRILYYRGHLMGDESGCLLSYLSPITSRIVRASLAWKPASGVVSAIDAANQSCWRAQFSKYCRSRHYCLLVPPGTLS</sequence>
<dbReference type="Proteomes" id="UP000078340">
    <property type="component" value="Unassembled WGS sequence"/>
</dbReference>